<proteinExistence type="predicted"/>
<dbReference type="SUPFAM" id="SSF46785">
    <property type="entry name" value="Winged helix' DNA-binding domain"/>
    <property type="match status" value="1"/>
</dbReference>
<gene>
    <name evidence="15" type="ORF">QTG54_001680</name>
</gene>
<dbReference type="SUPFAM" id="SSF48371">
    <property type="entry name" value="ARM repeat"/>
    <property type="match status" value="1"/>
</dbReference>
<evidence type="ECO:0000256" key="3">
    <source>
        <dbReference type="ARBA" id="ARBA00022448"/>
    </source>
</evidence>
<dbReference type="Gene3D" id="1.25.40.570">
    <property type="match status" value="2"/>
</dbReference>
<dbReference type="InterPro" id="IPR011989">
    <property type="entry name" value="ARM-like"/>
</dbReference>
<evidence type="ECO:0000256" key="8">
    <source>
        <dbReference type="ARBA" id="ARBA00023034"/>
    </source>
</evidence>
<keyword evidence="9" id="KW-0472">Membrane</keyword>
<keyword evidence="5" id="KW-0677">Repeat</keyword>
<dbReference type="AlphaFoldDB" id="A0AAD9DHS9"/>
<evidence type="ECO:0000313" key="15">
    <source>
        <dbReference type="EMBL" id="KAK1747717.1"/>
    </source>
</evidence>
<dbReference type="GO" id="GO:0006891">
    <property type="term" value="P:intra-Golgi vesicle-mediated transport"/>
    <property type="evidence" value="ECO:0007669"/>
    <property type="project" value="TreeGrafter"/>
</dbReference>
<dbReference type="InterPro" id="IPR002553">
    <property type="entry name" value="Clathrin/coatomer_adapt-like_N"/>
</dbReference>
<dbReference type="GO" id="GO:0030126">
    <property type="term" value="C:COPI vesicle coat"/>
    <property type="evidence" value="ECO:0007669"/>
    <property type="project" value="InterPro"/>
</dbReference>
<evidence type="ECO:0000256" key="4">
    <source>
        <dbReference type="ARBA" id="ARBA00022490"/>
    </source>
</evidence>
<keyword evidence="7" id="KW-0653">Protein transport</keyword>
<evidence type="ECO:0000259" key="11">
    <source>
        <dbReference type="Pfam" id="PF01602"/>
    </source>
</evidence>
<dbReference type="Pfam" id="PF07718">
    <property type="entry name" value="Coatamer_beta_C"/>
    <property type="match status" value="1"/>
</dbReference>
<dbReference type="Gene3D" id="1.25.10.10">
    <property type="entry name" value="Leucine-rich Repeat Variant"/>
    <property type="match status" value="2"/>
</dbReference>
<feature type="non-terminal residue" evidence="15">
    <location>
        <position position="1"/>
    </location>
</feature>
<name>A0AAD9DHS9_9STRA</name>
<comment type="subcellular location">
    <subcellularLocation>
        <location evidence="2">Cytoplasmic vesicle</location>
        <location evidence="2">COPI-coated vesicle membrane</location>
        <topology evidence="2">Peripheral membrane protein</topology>
        <orientation evidence="2">Cytoplasmic side</orientation>
    </subcellularLocation>
    <subcellularLocation>
        <location evidence="1">Golgi apparatus membrane</location>
        <topology evidence="1">Peripheral membrane protein</topology>
        <orientation evidence="1">Cytoplasmic side</orientation>
    </subcellularLocation>
</comment>
<dbReference type="Pfam" id="PF18055">
    <property type="entry name" value="RPN6_N"/>
    <property type="match status" value="1"/>
</dbReference>
<evidence type="ECO:0000259" key="12">
    <source>
        <dbReference type="Pfam" id="PF07718"/>
    </source>
</evidence>
<keyword evidence="8" id="KW-0333">Golgi apparatus</keyword>
<evidence type="ECO:0000256" key="6">
    <source>
        <dbReference type="ARBA" id="ARBA00022892"/>
    </source>
</evidence>
<evidence type="ECO:0000256" key="5">
    <source>
        <dbReference type="ARBA" id="ARBA00022737"/>
    </source>
</evidence>
<keyword evidence="4" id="KW-0963">Cytoplasm</keyword>
<keyword evidence="6" id="KW-0931">ER-Golgi transport</keyword>
<dbReference type="PANTHER" id="PTHR10635:SF0">
    <property type="entry name" value="COATOMER SUBUNIT BETA"/>
    <property type="match status" value="1"/>
</dbReference>
<dbReference type="GO" id="GO:0005198">
    <property type="term" value="F:structural molecule activity"/>
    <property type="evidence" value="ECO:0007669"/>
    <property type="project" value="InterPro"/>
</dbReference>
<dbReference type="InterPro" id="IPR016460">
    <property type="entry name" value="COPB1"/>
</dbReference>
<dbReference type="InterPro" id="IPR040773">
    <property type="entry name" value="Rpn6_N"/>
</dbReference>
<dbReference type="GO" id="GO:0000139">
    <property type="term" value="C:Golgi membrane"/>
    <property type="evidence" value="ECO:0007669"/>
    <property type="project" value="UniProtKB-SubCell"/>
</dbReference>
<feature type="domain" description="Coatomer beta subunit C-terminal" evidence="12">
    <location>
        <begin position="951"/>
        <end position="1088"/>
    </location>
</feature>
<evidence type="ECO:0000256" key="10">
    <source>
        <dbReference type="ARBA" id="ARBA00023329"/>
    </source>
</evidence>
<organism evidence="15 16">
    <name type="scientific">Skeletonema marinoi</name>
    <dbReference type="NCBI Taxonomy" id="267567"/>
    <lineage>
        <taxon>Eukaryota</taxon>
        <taxon>Sar</taxon>
        <taxon>Stramenopiles</taxon>
        <taxon>Ochrophyta</taxon>
        <taxon>Bacillariophyta</taxon>
        <taxon>Coscinodiscophyceae</taxon>
        <taxon>Thalassiosirophycidae</taxon>
        <taxon>Thalassiosirales</taxon>
        <taxon>Skeletonemataceae</taxon>
        <taxon>Skeletonema</taxon>
        <taxon>Skeletonema marinoi-dohrnii complex</taxon>
    </lineage>
</organism>
<dbReference type="GO" id="GO:0006886">
    <property type="term" value="P:intracellular protein transport"/>
    <property type="evidence" value="ECO:0007669"/>
    <property type="project" value="InterPro"/>
</dbReference>
<accession>A0AAD9DHS9</accession>
<keyword evidence="3" id="KW-0813">Transport</keyword>
<feature type="domain" description="26S proteasome regulatory subunit Rpn6 N-terminal" evidence="14">
    <location>
        <begin position="4"/>
        <end position="115"/>
    </location>
</feature>
<dbReference type="InterPro" id="IPR036390">
    <property type="entry name" value="WH_DNA-bd_sf"/>
</dbReference>
<dbReference type="EMBL" id="JATAAI010000002">
    <property type="protein sequence ID" value="KAK1747717.1"/>
    <property type="molecule type" value="Genomic_DNA"/>
</dbReference>
<dbReference type="InterPro" id="IPR016024">
    <property type="entry name" value="ARM-type_fold"/>
</dbReference>
<dbReference type="Pfam" id="PF01602">
    <property type="entry name" value="Adaptin_N"/>
    <property type="match status" value="2"/>
</dbReference>
<keyword evidence="10" id="KW-0968">Cytoplasmic vesicle</keyword>
<dbReference type="GO" id="GO:0006888">
    <property type="term" value="P:endoplasmic reticulum to Golgi vesicle-mediated transport"/>
    <property type="evidence" value="ECO:0007669"/>
    <property type="project" value="TreeGrafter"/>
</dbReference>
<evidence type="ECO:0000256" key="9">
    <source>
        <dbReference type="ARBA" id="ARBA00023136"/>
    </source>
</evidence>
<protein>
    <submittedName>
        <fullName evidence="15">Coatomer subunit beta</fullName>
    </submittedName>
</protein>
<comment type="caution">
    <text evidence="15">The sequence shown here is derived from an EMBL/GenBank/DDBJ whole genome shotgun (WGS) entry which is preliminary data.</text>
</comment>
<evidence type="ECO:0000256" key="7">
    <source>
        <dbReference type="ARBA" id="ARBA00022927"/>
    </source>
</evidence>
<dbReference type="Pfam" id="PF14806">
    <property type="entry name" value="Coatomer_b_Cpla"/>
    <property type="match status" value="1"/>
</dbReference>
<dbReference type="InterPro" id="IPR011710">
    <property type="entry name" value="Coatomer_bsu_C"/>
</dbReference>
<evidence type="ECO:0000259" key="13">
    <source>
        <dbReference type="Pfam" id="PF14806"/>
    </source>
</evidence>
<dbReference type="PANTHER" id="PTHR10635">
    <property type="entry name" value="COATOMER SUBUNIT BETA"/>
    <property type="match status" value="1"/>
</dbReference>
<evidence type="ECO:0000256" key="2">
    <source>
        <dbReference type="ARBA" id="ARBA00004347"/>
    </source>
</evidence>
<dbReference type="SMART" id="SM00753">
    <property type="entry name" value="PAM"/>
    <property type="match status" value="1"/>
</dbReference>
<evidence type="ECO:0000313" key="16">
    <source>
        <dbReference type="Proteomes" id="UP001224775"/>
    </source>
</evidence>
<dbReference type="InterPro" id="IPR029446">
    <property type="entry name" value="COPB1_appendage_platform_dom"/>
</dbReference>
<evidence type="ECO:0000259" key="14">
    <source>
        <dbReference type="Pfam" id="PF18055"/>
    </source>
</evidence>
<keyword evidence="16" id="KW-1185">Reference proteome</keyword>
<feature type="domain" description="Clathrin/coatomer adaptor adaptin-like N-terminal" evidence="11">
    <location>
        <begin position="701"/>
        <end position="828"/>
    </location>
</feature>
<sequence length="1245" mass="137255">DATPADKIPILTSILNEPKNRYGSTAAALKERAVYALARAYCEDNRHDAVVTLLTGETCAPFFANITKAKTAKVVRAVLDSVCALAPEELDMQAQICQNIIAWCRAEKRSFLRQRVEAKMASVLFQQDKYGEALTLVDRLLVELKKLDDKQLLVEVHLVESKIHHGLRGMAKSKAALTASRTSANAIYVAPSLQSQIDMMSGVLHCEEGDYDTAHSYFLEAFEQLDQLDDREKAVPCLKYMMLCKILDGLNKALGLSAATGVAGIRSDHKNEADISGMITGKRGVKYAGRNVDAMSSIAAAASKRSLKEYEAVLTEYSHELQDDLLIKHHLNMPLPVVEKKLSQMILDGKFHGILDQGKGQLIVYEEADQDQAMEKGLKVIENMDKVVTSLFGPLHAVDLTKVHSHTTMSAANNSNESYCTFTLASDVTAGGLPSEEEIAKQLESNDPKIKRHALKAAIMAMLGGEALPRILMQVIRFCINSDDKPLKKLCMLYWEVVPKYQEPTSDEVLRAASGGQSVQRKLLPEMILVCNALMNDLNHPNEYVRGSMLRFLCKVKDEEILGPLIPSIKACLQHRHQYVRKNAAMAVFHAHRLHGETLIPDGPELMDAFISAETDIGARRNAFLMLYNESEELAIQFLAKNLDDVVKFGDGFALLVLDLTRKACRRDPNQKSRFVRVLFQMLSAESPAVEVSKTTQESSDSSEEKGKVYRNMLIQAIHGCAVRFPDVAESVVHTLMDFLSSDGGMQVIIFVRAIVEKYPDLRPAILTKLINTVDEVTNTNVMCICLWILGEYCETSETVKDAYDTITEQLGEAPFIVQAKDKKAREEAAAAAAKGPELVTKNVVLADGTYATQTVYSEPKVNTALDNTPNLRKMIVGGDIFLGSVVSSCLTKMCLRGADVGLDALTVKSMTVNSLLTMCGIVKMAEVTSVQGKEGKTKEESKDDVMSTQADDLIHFRQLKSLTAQAGDLDLDDGSDLARATGYADGNSLLTNELSHVYQLSGFADPVYAEAFVTVHDYDILLDILVINRTPNTLANLTVELSTMGDMKIVERPQSHTIGPLDQINIRASIKVSSTETGHIFGTIVYEDASTQEKGYINMNDIHMDIMDYIRPATCTDEVFRSMWAEFEWENKVAITTSITDLIEFLDHIVSSTNMKSLTPFDRDENGSFLAANLYAKSVFGEDALVNVSVEKKDGNDGKLAGYIRIRSKTQGIALSLGDRITSVQRGLPPKSNVRCVAFARMTA</sequence>
<feature type="domain" description="Coatomer beta subunit appendage platform" evidence="13">
    <location>
        <begin position="1095"/>
        <end position="1222"/>
    </location>
</feature>
<dbReference type="Proteomes" id="UP001224775">
    <property type="component" value="Unassembled WGS sequence"/>
</dbReference>
<reference evidence="15" key="1">
    <citation type="submission" date="2023-06" db="EMBL/GenBank/DDBJ databases">
        <title>Survivors Of The Sea: Transcriptome response of Skeletonema marinoi to long-term dormancy.</title>
        <authorList>
            <person name="Pinder M.I.M."/>
            <person name="Kourtchenko O."/>
            <person name="Robertson E.K."/>
            <person name="Larsson T."/>
            <person name="Maumus F."/>
            <person name="Osuna-Cruz C.M."/>
            <person name="Vancaester E."/>
            <person name="Stenow R."/>
            <person name="Vandepoele K."/>
            <person name="Ploug H."/>
            <person name="Bruchert V."/>
            <person name="Godhe A."/>
            <person name="Topel M."/>
        </authorList>
    </citation>
    <scope>NUCLEOTIDE SEQUENCE</scope>
    <source>
        <strain evidence="15">R05AC</strain>
    </source>
</reference>
<feature type="domain" description="Clathrin/coatomer adaptor adaptin-like N-terminal" evidence="11">
    <location>
        <begin position="436"/>
        <end position="690"/>
    </location>
</feature>
<evidence type="ECO:0000256" key="1">
    <source>
        <dbReference type="ARBA" id="ARBA00004255"/>
    </source>
</evidence>